<accession>A0AAV3M322</accession>
<dbReference type="InterPro" id="IPR024459">
    <property type="entry name" value="Acb1-like_N"/>
</dbReference>
<name>A0AAV3M322_9GAMM</name>
<dbReference type="NCBIfam" id="TIGR01555">
    <property type="entry name" value="phge_rel_HI1409"/>
    <property type="match status" value="1"/>
</dbReference>
<reference evidence="2 3" key="1">
    <citation type="submission" date="2014-01" db="EMBL/GenBank/DDBJ databases">
        <authorList>
            <person name="Durkin A.S."/>
            <person name="McCorrison J."/>
            <person name="Torralba M."/>
            <person name="Gillis M."/>
            <person name="Haft D.H."/>
            <person name="Methe B."/>
            <person name="Sutton G."/>
            <person name="Nelson K.E."/>
        </authorList>
    </citation>
    <scope>NUCLEOTIDE SEQUENCE [LARGE SCALE GENOMIC DNA]</scope>
    <source>
        <strain evidence="2 3">205/92</strain>
    </source>
</reference>
<dbReference type="RefSeq" id="WP_036963102.1">
    <property type="nucleotide sequence ID" value="NZ_JALD01000057.1"/>
</dbReference>
<gene>
    <name evidence="2" type="ORF">HMPREF1563_2917</name>
</gene>
<evidence type="ECO:0000313" key="2">
    <source>
        <dbReference type="EMBL" id="EUD10104.1"/>
    </source>
</evidence>
<feature type="domain" description="Anti-CBASS protein Acb1-like N-terminal" evidence="1">
    <location>
        <begin position="41"/>
        <end position="386"/>
    </location>
</feature>
<dbReference type="Pfam" id="PF06381">
    <property type="entry name" value="Phage_portal_3"/>
    <property type="match status" value="1"/>
</dbReference>
<organism evidence="2 3">
    <name type="scientific">Providencia alcalifaciens 205/92</name>
    <dbReference type="NCBI Taxonomy" id="1256988"/>
    <lineage>
        <taxon>Bacteria</taxon>
        <taxon>Pseudomonadati</taxon>
        <taxon>Pseudomonadota</taxon>
        <taxon>Gammaproteobacteria</taxon>
        <taxon>Enterobacterales</taxon>
        <taxon>Morganellaceae</taxon>
        <taxon>Providencia</taxon>
    </lineage>
</organism>
<sequence>MTDRNIIGRLNDGLGSMMTSLGEKIGAITYSSKKATVKDKELIALYESSWIAKKYINKTADDMLKVPREFSGDIDSALIQKIKDSETKLKVYQVLHDALTWSSLLGDALIVAVTNCEDKKISSYLDLSSEDIVKFLVLKKGEYTPDSHVITNIASPNFGDPISYRIDVGSQQLRFHHSRCCRIKLGKHSLKDRVKFGTSDLQASYRDIKIFDTAVLSTGDTIQEANVDVLFLPNLNNQIASGEEDTVMKYLTMMKEGKSSTGILAIDAGDSSSQGRYEQKTAQFAGLSDVITKMMSVLAGALDRPITVLFGQSASGFNSGEEDNKSYYETIHGLQEARLRPLQDFIDQFILDKLSIRDELKYEYPSIDSINEVELATRFNSYATGFTSLIQNSVVDEETALREMIARGLLVTVTEDDIKRITESVGYGGYGTETYLGSQTGEVEVA</sequence>
<dbReference type="EMBL" id="JALD01000057">
    <property type="protein sequence ID" value="EUD10104.1"/>
    <property type="molecule type" value="Genomic_DNA"/>
</dbReference>
<comment type="caution">
    <text evidence="2">The sequence shown here is derived from an EMBL/GenBank/DDBJ whole genome shotgun (WGS) entry which is preliminary data.</text>
</comment>
<protein>
    <submittedName>
        <fullName evidence="2">Phage-associated protein, HI1409 family</fullName>
    </submittedName>
</protein>
<dbReference type="InterPro" id="IPR006445">
    <property type="entry name" value="Phage-assoc_HI1409"/>
</dbReference>
<dbReference type="Proteomes" id="UP000022311">
    <property type="component" value="Unassembled WGS sequence"/>
</dbReference>
<dbReference type="AlphaFoldDB" id="A0AAV3M322"/>
<evidence type="ECO:0000259" key="1">
    <source>
        <dbReference type="Pfam" id="PF06381"/>
    </source>
</evidence>
<evidence type="ECO:0000313" key="3">
    <source>
        <dbReference type="Proteomes" id="UP000022311"/>
    </source>
</evidence>
<proteinExistence type="predicted"/>